<dbReference type="EMBL" id="JBHSMG010000001">
    <property type="protein sequence ID" value="MFC5501147.1"/>
    <property type="molecule type" value="Genomic_DNA"/>
</dbReference>
<feature type="transmembrane region" description="Helical" evidence="2">
    <location>
        <begin position="200"/>
        <end position="221"/>
    </location>
</feature>
<feature type="transmembrane region" description="Helical" evidence="2">
    <location>
        <begin position="310"/>
        <end position="327"/>
    </location>
</feature>
<evidence type="ECO:0000256" key="1">
    <source>
        <dbReference type="SAM" id="MobiDB-lite"/>
    </source>
</evidence>
<keyword evidence="2" id="KW-0812">Transmembrane</keyword>
<reference evidence="4" key="1">
    <citation type="journal article" date="2019" name="Int. J. Syst. Evol. Microbiol.">
        <title>The Global Catalogue of Microorganisms (GCM) 10K type strain sequencing project: providing services to taxonomists for standard genome sequencing and annotation.</title>
        <authorList>
            <consortium name="The Broad Institute Genomics Platform"/>
            <consortium name="The Broad Institute Genome Sequencing Center for Infectious Disease"/>
            <person name="Wu L."/>
            <person name="Ma J."/>
        </authorList>
    </citation>
    <scope>NUCLEOTIDE SEQUENCE [LARGE SCALE GENOMIC DNA]</scope>
    <source>
        <strain evidence="4">CGMCC 4.6997</strain>
    </source>
</reference>
<dbReference type="Proteomes" id="UP001596039">
    <property type="component" value="Unassembled WGS sequence"/>
</dbReference>
<proteinExistence type="predicted"/>
<evidence type="ECO:0008006" key="5">
    <source>
        <dbReference type="Google" id="ProtNLM"/>
    </source>
</evidence>
<evidence type="ECO:0000313" key="4">
    <source>
        <dbReference type="Proteomes" id="UP001596039"/>
    </source>
</evidence>
<evidence type="ECO:0000256" key="2">
    <source>
        <dbReference type="SAM" id="Phobius"/>
    </source>
</evidence>
<keyword evidence="2" id="KW-0472">Membrane</keyword>
<keyword evidence="4" id="KW-1185">Reference proteome</keyword>
<keyword evidence="2" id="KW-1133">Transmembrane helix</keyword>
<feature type="transmembrane region" description="Helical" evidence="2">
    <location>
        <begin position="358"/>
        <end position="377"/>
    </location>
</feature>
<name>A0ABW0NMA1_9MICO</name>
<feature type="transmembrane region" description="Helical" evidence="2">
    <location>
        <begin position="174"/>
        <end position="193"/>
    </location>
</feature>
<comment type="caution">
    <text evidence="3">The sequence shown here is derived from an EMBL/GenBank/DDBJ whole genome shotgun (WGS) entry which is preliminary data.</text>
</comment>
<feature type="region of interest" description="Disordered" evidence="1">
    <location>
        <begin position="434"/>
        <end position="459"/>
    </location>
</feature>
<sequence>MTEPARLPRGVRHTLSSFVRHPVTLWGAFVVVHFWLGFLGLYGPGLPLGDVTLVYRFWVEHGLSSGQWVGLQTSWVYPIVALVPMVVSYVFGPDFFASTWLSLVMIVDAAGFAVVMGFGRDRRITHVAWWWLGLLFLLGPVALGRVDSITVPIAIVGMLSLAVAPRLAGVLLAVAAWIKVWPAALIAAAVIAVRTRRAVLLAAVATSAVVFVITLLLGGGANAFSFITEQTGRGLQIESGLGTFWMWDAFTHRPGASTIYYDTAILTYQLHGQGVAVAAAIATPLLAVAVAALMVLAIVIARRGATAAELLPPLAMAITTALILFNKVGSPQFVTWLAVPIVFGLATAATGRGASFRFPAIVALVVAALTQLMYPYFYDQLLSLNATMLLVLTVRNLLYVVLLGWAVARLIGLLTPEIDRELPEESDWLPRVWPFSPEASSQLPAPTGAGDRDRPGAPG</sequence>
<feature type="compositionally biased region" description="Basic and acidic residues" evidence="1">
    <location>
        <begin position="450"/>
        <end position="459"/>
    </location>
</feature>
<feature type="transmembrane region" description="Helical" evidence="2">
    <location>
        <begin position="275"/>
        <end position="298"/>
    </location>
</feature>
<feature type="transmembrane region" description="Helical" evidence="2">
    <location>
        <begin position="21"/>
        <end position="42"/>
    </location>
</feature>
<feature type="transmembrane region" description="Helical" evidence="2">
    <location>
        <begin position="397"/>
        <end position="415"/>
    </location>
</feature>
<gene>
    <name evidence="3" type="ORF">ACFPJ4_02715</name>
</gene>
<feature type="transmembrane region" description="Helical" evidence="2">
    <location>
        <begin position="99"/>
        <end position="118"/>
    </location>
</feature>
<feature type="transmembrane region" description="Helical" evidence="2">
    <location>
        <begin position="333"/>
        <end position="351"/>
    </location>
</feature>
<protein>
    <recommendedName>
        <fullName evidence="5">DUF2029 domain-containing protein</fullName>
    </recommendedName>
</protein>
<accession>A0ABW0NMA1</accession>
<dbReference type="RefSeq" id="WP_386738748.1">
    <property type="nucleotide sequence ID" value="NZ_JBHSMG010000001.1"/>
</dbReference>
<organism evidence="3 4">
    <name type="scientific">Lysinimonas soli</name>
    <dbReference type="NCBI Taxonomy" id="1074233"/>
    <lineage>
        <taxon>Bacteria</taxon>
        <taxon>Bacillati</taxon>
        <taxon>Actinomycetota</taxon>
        <taxon>Actinomycetes</taxon>
        <taxon>Micrococcales</taxon>
        <taxon>Microbacteriaceae</taxon>
        <taxon>Lysinimonas</taxon>
    </lineage>
</organism>
<feature type="transmembrane region" description="Helical" evidence="2">
    <location>
        <begin position="124"/>
        <end position="143"/>
    </location>
</feature>
<evidence type="ECO:0000313" key="3">
    <source>
        <dbReference type="EMBL" id="MFC5501147.1"/>
    </source>
</evidence>